<proteinExistence type="inferred from homology"/>
<evidence type="ECO:0000313" key="6">
    <source>
        <dbReference type="Proteomes" id="UP000656042"/>
    </source>
</evidence>
<sequence>MLPGSSQGGGRLLRPAAGIPRYRTLPLRSGEIVVKGGLILKPPKGKSKGTVPLPAEFVAELRTHREVQDLERMMAGAAYAAHGLVFADRMGGPVSPEADWREWQQLEAEAGIEGMYRPHDARHFAATFLLAQGVDVRVVQQILRHSSVRVTEGYAHVASAMARDAADRMGRALPRSESAIDWNDPLGNRE</sequence>
<accession>A0A8J3C4P6</accession>
<gene>
    <name evidence="5" type="ORF">GCM10012284_61040</name>
</gene>
<dbReference type="AlphaFoldDB" id="A0A8J3C4P6"/>
<keyword evidence="3" id="KW-0233">DNA recombination</keyword>
<dbReference type="GO" id="GO:0006310">
    <property type="term" value="P:DNA recombination"/>
    <property type="evidence" value="ECO:0007669"/>
    <property type="project" value="UniProtKB-KW"/>
</dbReference>
<dbReference type="EMBL" id="BMMX01000059">
    <property type="protein sequence ID" value="GGL18256.1"/>
    <property type="molecule type" value="Genomic_DNA"/>
</dbReference>
<dbReference type="Gene3D" id="1.10.443.10">
    <property type="entry name" value="Intergrase catalytic core"/>
    <property type="match status" value="1"/>
</dbReference>
<reference evidence="5" key="2">
    <citation type="submission" date="2020-09" db="EMBL/GenBank/DDBJ databases">
        <authorList>
            <person name="Sun Q."/>
            <person name="Zhou Y."/>
        </authorList>
    </citation>
    <scope>NUCLEOTIDE SEQUENCE</scope>
    <source>
        <strain evidence="5">CGMCC 4.7299</strain>
    </source>
</reference>
<dbReference type="InterPro" id="IPR050090">
    <property type="entry name" value="Tyrosine_recombinase_XerCD"/>
</dbReference>
<protein>
    <recommendedName>
        <fullName evidence="4">Tyr recombinase domain-containing protein</fullName>
    </recommendedName>
</protein>
<dbReference type="InterPro" id="IPR011010">
    <property type="entry name" value="DNA_brk_join_enz"/>
</dbReference>
<name>A0A8J3C4P6_9ACTN</name>
<dbReference type="Pfam" id="PF00589">
    <property type="entry name" value="Phage_integrase"/>
    <property type="match status" value="1"/>
</dbReference>
<keyword evidence="6" id="KW-1185">Reference proteome</keyword>
<evidence type="ECO:0000256" key="1">
    <source>
        <dbReference type="ARBA" id="ARBA00008857"/>
    </source>
</evidence>
<dbReference type="PANTHER" id="PTHR30349:SF41">
    <property type="entry name" value="INTEGRASE_RECOMBINASE PROTEIN MJ0367-RELATED"/>
    <property type="match status" value="1"/>
</dbReference>
<reference evidence="5" key="1">
    <citation type="journal article" date="2014" name="Int. J. Syst. Evol. Microbiol.">
        <title>Complete genome sequence of Corynebacterium casei LMG S-19264T (=DSM 44701T), isolated from a smear-ripened cheese.</title>
        <authorList>
            <consortium name="US DOE Joint Genome Institute (JGI-PGF)"/>
            <person name="Walter F."/>
            <person name="Albersmeier A."/>
            <person name="Kalinowski J."/>
            <person name="Ruckert C."/>
        </authorList>
    </citation>
    <scope>NUCLEOTIDE SEQUENCE</scope>
    <source>
        <strain evidence="5">CGMCC 4.7299</strain>
    </source>
</reference>
<dbReference type="Proteomes" id="UP000656042">
    <property type="component" value="Unassembled WGS sequence"/>
</dbReference>
<evidence type="ECO:0000256" key="2">
    <source>
        <dbReference type="ARBA" id="ARBA00023125"/>
    </source>
</evidence>
<dbReference type="InterPro" id="IPR002104">
    <property type="entry name" value="Integrase_catalytic"/>
</dbReference>
<dbReference type="InterPro" id="IPR013762">
    <property type="entry name" value="Integrase-like_cat_sf"/>
</dbReference>
<dbReference type="GO" id="GO:0003677">
    <property type="term" value="F:DNA binding"/>
    <property type="evidence" value="ECO:0007669"/>
    <property type="project" value="UniProtKB-KW"/>
</dbReference>
<evidence type="ECO:0000256" key="3">
    <source>
        <dbReference type="ARBA" id="ARBA00023172"/>
    </source>
</evidence>
<dbReference type="RefSeq" id="WP_229716302.1">
    <property type="nucleotide sequence ID" value="NZ_BMMX01000059.1"/>
</dbReference>
<comment type="similarity">
    <text evidence="1">Belongs to the 'phage' integrase family.</text>
</comment>
<evidence type="ECO:0000259" key="4">
    <source>
        <dbReference type="PROSITE" id="PS51898"/>
    </source>
</evidence>
<dbReference type="GO" id="GO:0015074">
    <property type="term" value="P:DNA integration"/>
    <property type="evidence" value="ECO:0007669"/>
    <property type="project" value="InterPro"/>
</dbReference>
<dbReference type="SUPFAM" id="SSF56349">
    <property type="entry name" value="DNA breaking-rejoining enzymes"/>
    <property type="match status" value="1"/>
</dbReference>
<feature type="domain" description="Tyr recombinase" evidence="4">
    <location>
        <begin position="1"/>
        <end position="167"/>
    </location>
</feature>
<dbReference type="PROSITE" id="PS51898">
    <property type="entry name" value="TYR_RECOMBINASE"/>
    <property type="match status" value="1"/>
</dbReference>
<evidence type="ECO:0000313" key="5">
    <source>
        <dbReference type="EMBL" id="GGL18256.1"/>
    </source>
</evidence>
<dbReference type="PANTHER" id="PTHR30349">
    <property type="entry name" value="PHAGE INTEGRASE-RELATED"/>
    <property type="match status" value="1"/>
</dbReference>
<comment type="caution">
    <text evidence="5">The sequence shown here is derived from an EMBL/GenBank/DDBJ whole genome shotgun (WGS) entry which is preliminary data.</text>
</comment>
<organism evidence="5 6">
    <name type="scientific">Mangrovihabitans endophyticus</name>
    <dbReference type="NCBI Taxonomy" id="1751298"/>
    <lineage>
        <taxon>Bacteria</taxon>
        <taxon>Bacillati</taxon>
        <taxon>Actinomycetota</taxon>
        <taxon>Actinomycetes</taxon>
        <taxon>Micromonosporales</taxon>
        <taxon>Micromonosporaceae</taxon>
        <taxon>Mangrovihabitans</taxon>
    </lineage>
</organism>
<keyword evidence="2" id="KW-0238">DNA-binding</keyword>